<evidence type="ECO:0000259" key="2">
    <source>
        <dbReference type="Pfam" id="PF00963"/>
    </source>
</evidence>
<dbReference type="Gene3D" id="2.60.40.680">
    <property type="match status" value="1"/>
</dbReference>
<keyword evidence="1" id="KW-0732">Signal</keyword>
<gene>
    <name evidence="3" type="ORF">NP095_14880</name>
</gene>
<organism evidence="3 4">
    <name type="scientific">Aeromicrobium duanguangcaii</name>
    <dbReference type="NCBI Taxonomy" id="2968086"/>
    <lineage>
        <taxon>Bacteria</taxon>
        <taxon>Bacillati</taxon>
        <taxon>Actinomycetota</taxon>
        <taxon>Actinomycetes</taxon>
        <taxon>Propionibacteriales</taxon>
        <taxon>Nocardioidaceae</taxon>
        <taxon>Aeromicrobium</taxon>
    </lineage>
</organism>
<dbReference type="Pfam" id="PF00963">
    <property type="entry name" value="Cohesin"/>
    <property type="match status" value="1"/>
</dbReference>
<sequence length="359" mass="36739">MNRDQTIRGRQTMTKKTMWRGGVAVLSGALFAGALAMSPAQAEAASFAVRTSASTVGVGDQVTVTLAARHVQDVYAYELALDYDESVLAYVPGSASTDVTGSTYASVVDGDLTVLHTKLGTSPAANGDVTLVTATFRALKAGSTKLAVPSLELVVTGGGSTSVDEVEGASLAVDPSAAPTVVKAPKISGSAQVGRVLKVSAGTWSTPGVKTSVQWLRNGKAIAGATGSAHRVTPADFGSKLSAKVTATKAGHRSGSATAKAVKISKKAVSRTKVKAKSAVKARGVWKARVSVAASGVSPRGTVKVIHRGKVVRKVKVVDGKATVSLRLGAKRGKTSVRFVYVPQSGVKASSTTVKVRVR</sequence>
<name>A0ABY5KDV3_9ACTN</name>
<dbReference type="EMBL" id="CP101990">
    <property type="protein sequence ID" value="UUI68474.1"/>
    <property type="molecule type" value="Genomic_DNA"/>
</dbReference>
<dbReference type="InterPro" id="IPR008965">
    <property type="entry name" value="CBM2/CBM3_carb-bd_dom_sf"/>
</dbReference>
<reference evidence="3 4" key="1">
    <citation type="submission" date="2022-07" db="EMBL/GenBank/DDBJ databases">
        <title>Novel species in genus Aeromicrobium.</title>
        <authorList>
            <person name="Ye L."/>
        </authorList>
    </citation>
    <scope>NUCLEOTIDE SEQUENCE [LARGE SCALE GENOMIC DNA]</scope>
    <source>
        <strain evidence="4">zg-Y50</strain>
    </source>
</reference>
<feature type="chain" id="PRO_5045582944" evidence="1">
    <location>
        <begin position="43"/>
        <end position="359"/>
    </location>
</feature>
<dbReference type="CDD" id="cd08547">
    <property type="entry name" value="Type_II_cohesin"/>
    <property type="match status" value="1"/>
</dbReference>
<dbReference type="RefSeq" id="WP_232418366.1">
    <property type="nucleotide sequence ID" value="NZ_CP101990.1"/>
</dbReference>
<accession>A0ABY5KDV3</accession>
<feature type="signal peptide" evidence="1">
    <location>
        <begin position="1"/>
        <end position="42"/>
    </location>
</feature>
<dbReference type="InterPro" id="IPR002102">
    <property type="entry name" value="Cohesin_dom"/>
</dbReference>
<dbReference type="Proteomes" id="UP001315860">
    <property type="component" value="Chromosome"/>
</dbReference>
<proteinExistence type="predicted"/>
<evidence type="ECO:0000313" key="3">
    <source>
        <dbReference type="EMBL" id="UUI68474.1"/>
    </source>
</evidence>
<protein>
    <submittedName>
        <fullName evidence="3">Cohesin domain-containing protein</fullName>
    </submittedName>
</protein>
<keyword evidence="4" id="KW-1185">Reference proteome</keyword>
<evidence type="ECO:0000256" key="1">
    <source>
        <dbReference type="SAM" id="SignalP"/>
    </source>
</evidence>
<dbReference type="SUPFAM" id="SSF49384">
    <property type="entry name" value="Carbohydrate-binding domain"/>
    <property type="match status" value="1"/>
</dbReference>
<evidence type="ECO:0000313" key="4">
    <source>
        <dbReference type="Proteomes" id="UP001315860"/>
    </source>
</evidence>
<feature type="domain" description="Cohesin" evidence="2">
    <location>
        <begin position="53"/>
        <end position="165"/>
    </location>
</feature>
<dbReference type="Gene3D" id="2.60.40.2700">
    <property type="match status" value="1"/>
</dbReference>